<dbReference type="InterPro" id="IPR038483">
    <property type="entry name" value="YcfL-like_sf"/>
</dbReference>
<dbReference type="Gene3D" id="2.60.40.3230">
    <property type="match status" value="1"/>
</dbReference>
<proteinExistence type="predicted"/>
<reference evidence="2 3" key="1">
    <citation type="submission" date="2018-08" db="EMBL/GenBank/DDBJ databases">
        <title>Hydrogenophaga sp. LA-38 isolated from sludge.</title>
        <authorList>
            <person name="Im W.-T."/>
        </authorList>
    </citation>
    <scope>NUCLEOTIDE SEQUENCE [LARGE SCALE GENOMIC DNA]</scope>
    <source>
        <strain evidence="2 3">LA-38</strain>
    </source>
</reference>
<gene>
    <name evidence="2" type="ORF">DY262_17030</name>
</gene>
<accession>A0A372EG99</accession>
<dbReference type="CDD" id="cd09030">
    <property type="entry name" value="DUF1425"/>
    <property type="match status" value="1"/>
</dbReference>
<protein>
    <submittedName>
        <fullName evidence="2">DUF1425 domain-containing protein</fullName>
    </submittedName>
</protein>
<dbReference type="EMBL" id="QVLS01000011">
    <property type="protein sequence ID" value="RFP77456.1"/>
    <property type="molecule type" value="Genomic_DNA"/>
</dbReference>
<evidence type="ECO:0000313" key="3">
    <source>
        <dbReference type="Proteomes" id="UP000261931"/>
    </source>
</evidence>
<dbReference type="RefSeq" id="WP_116960299.1">
    <property type="nucleotide sequence ID" value="NZ_QVLS01000011.1"/>
</dbReference>
<evidence type="ECO:0000313" key="2">
    <source>
        <dbReference type="EMBL" id="RFP77456.1"/>
    </source>
</evidence>
<dbReference type="Proteomes" id="UP000261931">
    <property type="component" value="Unassembled WGS sequence"/>
</dbReference>
<organism evidence="2 3">
    <name type="scientific">Hydrogenophaga borbori</name>
    <dbReference type="NCBI Taxonomy" id="2294117"/>
    <lineage>
        <taxon>Bacteria</taxon>
        <taxon>Pseudomonadati</taxon>
        <taxon>Pseudomonadota</taxon>
        <taxon>Betaproteobacteria</taxon>
        <taxon>Burkholderiales</taxon>
        <taxon>Comamonadaceae</taxon>
        <taxon>Hydrogenophaga</taxon>
    </lineage>
</organism>
<name>A0A372EG99_9BURK</name>
<feature type="chain" id="PRO_5016728860" evidence="1">
    <location>
        <begin position="27"/>
        <end position="134"/>
    </location>
</feature>
<evidence type="ECO:0000256" key="1">
    <source>
        <dbReference type="SAM" id="SignalP"/>
    </source>
</evidence>
<sequence length="134" mass="14509">MNPFLNWCARASLAGACLLAAPLALADAVPASVSPAVAAKLAWRGEAPDMAVPEIRVARKGGFLSVQSDLRNGGEKDQALYYRYRWLDQHGNQVGDGDAWKQLNLFAKAQQTLKGTAPHLSVADFRLELSFETP</sequence>
<keyword evidence="3" id="KW-1185">Reference proteome</keyword>
<dbReference type="InterPro" id="IPR010824">
    <property type="entry name" value="DUF1425"/>
</dbReference>
<dbReference type="Pfam" id="PF07233">
    <property type="entry name" value="DUF1425"/>
    <property type="match status" value="1"/>
</dbReference>
<keyword evidence="1" id="KW-0732">Signal</keyword>
<comment type="caution">
    <text evidence="2">The sequence shown here is derived from an EMBL/GenBank/DDBJ whole genome shotgun (WGS) entry which is preliminary data.</text>
</comment>
<feature type="signal peptide" evidence="1">
    <location>
        <begin position="1"/>
        <end position="26"/>
    </location>
</feature>
<dbReference type="AlphaFoldDB" id="A0A372EG99"/>